<sequence length="325" mass="36839">MSERDAAYRRVFHHPQMLRDLLACVLEADWLRDLDWAGLREVNTQYVAERLQRRVGDGAWKIPRRSGRALYVLLMLEHQSRPDAYMALRMATYAGLLYQSLLRQKQVRRLLPPILPVVLYSGRRPWRAQRDLAGLIEPSVPDLSSYQLQLRYVLIDEGALLRAGGLPDANLAGLLFRLEHSTAIEQIPEILHTLMDAVQGEGFEELNRSLAAYIQHLVLSRAQPQEAVPQVTSLQELVMLISEKPGMWARQWKREGILEGLRQGELSGQAALLERLLIRKFGPLPDTLVQRIHTGSAAELEVWALNFVDADSIVQVFASTQSPSS</sequence>
<dbReference type="Pfam" id="PF04754">
    <property type="entry name" value="Transposase_31"/>
    <property type="match status" value="1"/>
</dbReference>
<evidence type="ECO:0000313" key="2">
    <source>
        <dbReference type="EMBL" id="NYT50870.1"/>
    </source>
</evidence>
<dbReference type="AlphaFoldDB" id="A0A853G7D0"/>
<keyword evidence="3" id="KW-1185">Reference proteome</keyword>
<dbReference type="InterPro" id="IPR051699">
    <property type="entry name" value="Rpn/YhgA-like_nuclease"/>
</dbReference>
<dbReference type="InterPro" id="IPR006842">
    <property type="entry name" value="Transposase_31"/>
</dbReference>
<dbReference type="PANTHER" id="PTHR34611:SF2">
    <property type="entry name" value="INACTIVE RECOMBINATION-PROMOTING NUCLEASE-LIKE PROTEIN RPNE-RELATED"/>
    <property type="match status" value="1"/>
</dbReference>
<comment type="caution">
    <text evidence="2">The sequence shown here is derived from an EMBL/GenBank/DDBJ whole genome shotgun (WGS) entry which is preliminary data.</text>
</comment>
<dbReference type="RefSeq" id="WP_180157245.1">
    <property type="nucleotide sequence ID" value="NZ_JACCEM010000009.1"/>
</dbReference>
<feature type="domain" description="Transposase (putative) YhgA-like" evidence="1">
    <location>
        <begin position="4"/>
        <end position="157"/>
    </location>
</feature>
<evidence type="ECO:0000313" key="3">
    <source>
        <dbReference type="Proteomes" id="UP000559809"/>
    </source>
</evidence>
<dbReference type="PANTHER" id="PTHR34611">
    <property type="match status" value="1"/>
</dbReference>
<gene>
    <name evidence="2" type="ORF">H0A72_16255</name>
</gene>
<evidence type="ECO:0000259" key="1">
    <source>
        <dbReference type="Pfam" id="PF04754"/>
    </source>
</evidence>
<proteinExistence type="predicted"/>
<dbReference type="EMBL" id="JACCEM010000009">
    <property type="protein sequence ID" value="NYT50870.1"/>
    <property type="molecule type" value="Genomic_DNA"/>
</dbReference>
<organism evidence="2 3">
    <name type="scientific">Parapusillimonas granuli</name>
    <dbReference type="NCBI Taxonomy" id="380911"/>
    <lineage>
        <taxon>Bacteria</taxon>
        <taxon>Pseudomonadati</taxon>
        <taxon>Pseudomonadota</taxon>
        <taxon>Betaproteobacteria</taxon>
        <taxon>Burkholderiales</taxon>
        <taxon>Alcaligenaceae</taxon>
        <taxon>Parapusillimonas</taxon>
    </lineage>
</organism>
<name>A0A853G7D0_9BURK</name>
<dbReference type="Proteomes" id="UP000559809">
    <property type="component" value="Unassembled WGS sequence"/>
</dbReference>
<protein>
    <submittedName>
        <fullName evidence="2">Rpn family recombination-promoting nuclease/putative transposase</fullName>
    </submittedName>
</protein>
<accession>A0A853G7D0</accession>
<reference evidence="2 3" key="1">
    <citation type="submission" date="2020-07" db="EMBL/GenBank/DDBJ databases">
        <title>Taxonomic revisions and descriptions of new bacterial species based on genomic comparisons in the high-G+C-content subgroup of the family Alcaligenaceae.</title>
        <authorList>
            <person name="Szabo A."/>
            <person name="Felfoldi T."/>
        </authorList>
    </citation>
    <scope>NUCLEOTIDE SEQUENCE [LARGE SCALE GENOMIC DNA]</scope>
    <source>
        <strain evidence="2 3">LMG 24012</strain>
    </source>
</reference>